<dbReference type="EMBL" id="JAOSHO010000031">
    <property type="protein sequence ID" value="MCW1243731.1"/>
    <property type="molecule type" value="Genomic_DNA"/>
</dbReference>
<organism evidence="1 2">
    <name type="scientific">Pseudomonas agronomica</name>
    <dbReference type="NCBI Taxonomy" id="2979328"/>
    <lineage>
        <taxon>Bacteria</taxon>
        <taxon>Pseudomonadati</taxon>
        <taxon>Pseudomonadota</taxon>
        <taxon>Gammaproteobacteria</taxon>
        <taxon>Pseudomonadales</taxon>
        <taxon>Pseudomonadaceae</taxon>
        <taxon>Pseudomonas</taxon>
    </lineage>
</organism>
<evidence type="ECO:0000313" key="2">
    <source>
        <dbReference type="Proteomes" id="UP001061999"/>
    </source>
</evidence>
<evidence type="ECO:0000313" key="1">
    <source>
        <dbReference type="EMBL" id="MCW1243731.1"/>
    </source>
</evidence>
<reference evidence="1" key="1">
    <citation type="submission" date="2022-07" db="EMBL/GenBank/DDBJ databases">
        <title>Pseudomonas agronomica sp. nov.: a novel bacterium with biotechnological application in the synthesis of biofertilizers from valorized agricultural residues.</title>
        <authorList>
            <person name="Robas M."/>
            <person name="Fernandez V.M."/>
            <person name="Luna L."/>
            <person name="Provanza A."/>
            <person name="Jimenez P.A."/>
        </authorList>
    </citation>
    <scope>NUCLEOTIDE SEQUENCE</scope>
    <source>
        <strain evidence="1">SAICEU22T</strain>
    </source>
</reference>
<accession>A0ABT3F3S0</accession>
<comment type="caution">
    <text evidence="1">The sequence shown here is derived from an EMBL/GenBank/DDBJ whole genome shotgun (WGS) entry which is preliminary data.</text>
</comment>
<protein>
    <submittedName>
        <fullName evidence="1">Uncharacterized protein</fullName>
    </submittedName>
</protein>
<gene>
    <name evidence="1" type="ORF">OC610_04885</name>
</gene>
<dbReference type="RefSeq" id="WP_264426788.1">
    <property type="nucleotide sequence ID" value="NZ_JAOSHO010000031.1"/>
</dbReference>
<keyword evidence="2" id="KW-1185">Reference proteome</keyword>
<sequence length="279" mass="32198">MPGQFLRQGQKLVKVAVAFFGIPRNSGICFPSIQENVLAQIPAGNEVQCFYHLYKINEVSSPRSGERGELKADNYAPFSNMTGRLDPTEGVLERWDFERVKALGDTWGDGHASLRNLIYQLNSLNTVTAMMEPFDPDFVVFVRPDNFYHTALPAYVFAHADTRRLNAYIPDWQWWGGLNDRFAVCGRDAYRAYGKRIERIFDFCEATGRKLHSERLLKYVLQQAQVKVCTLATTASRVRIDGTFAEESFSPKRSMGKRENRYFHLLAQWRTYWDKRRSA</sequence>
<dbReference type="Proteomes" id="UP001061999">
    <property type="component" value="Unassembled WGS sequence"/>
</dbReference>
<proteinExistence type="predicted"/>
<name>A0ABT3F3S0_9PSED</name>